<feature type="transmembrane region" description="Helical" evidence="9">
    <location>
        <begin position="232"/>
        <end position="256"/>
    </location>
</feature>
<evidence type="ECO:0000256" key="8">
    <source>
        <dbReference type="RuleBase" id="RU004057"/>
    </source>
</evidence>
<evidence type="ECO:0000313" key="13">
    <source>
        <dbReference type="Proteomes" id="UP001249505"/>
    </source>
</evidence>
<keyword evidence="3" id="KW-1003">Cell membrane</keyword>
<dbReference type="Pfam" id="PF01618">
    <property type="entry name" value="MotA_ExbB"/>
    <property type="match status" value="1"/>
</dbReference>
<keyword evidence="5 8" id="KW-0653">Protein transport</keyword>
<name>A0ABU3FW46_9GAMM</name>
<keyword evidence="6 9" id="KW-1133">Transmembrane helix</keyword>
<feature type="chain" id="PRO_5045843399" evidence="10">
    <location>
        <begin position="22"/>
        <end position="308"/>
    </location>
</feature>
<proteinExistence type="inferred from homology"/>
<evidence type="ECO:0000256" key="2">
    <source>
        <dbReference type="ARBA" id="ARBA00022448"/>
    </source>
</evidence>
<evidence type="ECO:0000256" key="9">
    <source>
        <dbReference type="SAM" id="Phobius"/>
    </source>
</evidence>
<dbReference type="PANTHER" id="PTHR30625">
    <property type="entry name" value="PROTEIN TOLQ"/>
    <property type="match status" value="1"/>
</dbReference>
<comment type="subcellular location">
    <subcellularLocation>
        <location evidence="1">Cell membrane</location>
        <topology evidence="1">Multi-pass membrane protein</topology>
    </subcellularLocation>
    <subcellularLocation>
        <location evidence="8">Membrane</location>
        <topology evidence="8">Multi-pass membrane protein</topology>
    </subcellularLocation>
</comment>
<evidence type="ECO:0000256" key="3">
    <source>
        <dbReference type="ARBA" id="ARBA00022475"/>
    </source>
</evidence>
<evidence type="ECO:0000259" key="11">
    <source>
        <dbReference type="Pfam" id="PF01618"/>
    </source>
</evidence>
<dbReference type="InterPro" id="IPR050790">
    <property type="entry name" value="ExbB/TolQ_transport"/>
</dbReference>
<comment type="similarity">
    <text evidence="8">Belongs to the exbB/tolQ family.</text>
</comment>
<evidence type="ECO:0000256" key="4">
    <source>
        <dbReference type="ARBA" id="ARBA00022692"/>
    </source>
</evidence>
<feature type="signal peptide" evidence="10">
    <location>
        <begin position="1"/>
        <end position="21"/>
    </location>
</feature>
<dbReference type="PANTHER" id="PTHR30625:SF15">
    <property type="entry name" value="BIOPOLYMER TRANSPORT PROTEIN EXBB"/>
    <property type="match status" value="1"/>
</dbReference>
<evidence type="ECO:0000256" key="1">
    <source>
        <dbReference type="ARBA" id="ARBA00004651"/>
    </source>
</evidence>
<gene>
    <name evidence="12" type="ORF">Q4Q50_03210</name>
</gene>
<feature type="transmembrane region" description="Helical" evidence="9">
    <location>
        <begin position="192"/>
        <end position="212"/>
    </location>
</feature>
<evidence type="ECO:0000256" key="7">
    <source>
        <dbReference type="ARBA" id="ARBA00023136"/>
    </source>
</evidence>
<reference evidence="12 13" key="1">
    <citation type="submission" date="2023-07" db="EMBL/GenBank/DDBJ databases">
        <title>Novel Shewanella species isolated from Baltic Sea sediments.</title>
        <authorList>
            <person name="Martin-Rodriguez A.J."/>
        </authorList>
    </citation>
    <scope>NUCLEOTIDE SEQUENCE [LARGE SCALE GENOMIC DNA]</scope>
    <source>
        <strain evidence="12 13">SP2S1-2</strain>
    </source>
</reference>
<dbReference type="EMBL" id="JAUOES010000003">
    <property type="protein sequence ID" value="MDT3279302.1"/>
    <property type="molecule type" value="Genomic_DNA"/>
</dbReference>
<accession>A0ABU3FW46</accession>
<evidence type="ECO:0000256" key="5">
    <source>
        <dbReference type="ARBA" id="ARBA00022927"/>
    </source>
</evidence>
<comment type="caution">
    <text evidence="12">The sequence shown here is derived from an EMBL/GenBank/DDBJ whole genome shotgun (WGS) entry which is preliminary data.</text>
</comment>
<keyword evidence="2 8" id="KW-0813">Transport</keyword>
<keyword evidence="10" id="KW-0732">Signal</keyword>
<dbReference type="RefSeq" id="WP_311898490.1">
    <property type="nucleotide sequence ID" value="NZ_JAUOES010000003.1"/>
</dbReference>
<feature type="transmembrane region" description="Helical" evidence="9">
    <location>
        <begin position="89"/>
        <end position="109"/>
    </location>
</feature>
<evidence type="ECO:0000313" key="12">
    <source>
        <dbReference type="EMBL" id="MDT3279302.1"/>
    </source>
</evidence>
<keyword evidence="7 9" id="KW-0472">Membrane</keyword>
<organism evidence="12 13">
    <name type="scientific">Shewanella scandinavica</name>
    <dbReference type="NCBI Taxonomy" id="3063538"/>
    <lineage>
        <taxon>Bacteria</taxon>
        <taxon>Pseudomonadati</taxon>
        <taxon>Pseudomonadota</taxon>
        <taxon>Gammaproteobacteria</taxon>
        <taxon>Alteromonadales</taxon>
        <taxon>Shewanellaceae</taxon>
        <taxon>Shewanella</taxon>
    </lineage>
</organism>
<sequence>MILKAVLLSLALLTLPLTGWAQENASADNSQATLPLNTETHAIEQLSSVPETVVSGVQQPTEEASATDVLATSTWWNDALALLETGGTVVVILLLMSLVAMTIVLMKLIQFQRAGLWQRKPARQALALWQQGKQEEALQLAAVSRNPTAQAMAQAIRGITRQLPESLVREEVLRYGCNALFQLRRGLRPLEVIGSLSPLLGLLGTVMGMIAAFQQLQAAGNKVNPAILSGGIWEALLTTAVGLCVAIPVVALLNYLERRVDHLAHEMDNLVTQLFTPELSATSTYQAPSTVVTPLTASNKQARHASAI</sequence>
<dbReference type="InterPro" id="IPR002898">
    <property type="entry name" value="MotA_ExbB_proton_chnl"/>
</dbReference>
<keyword evidence="4 9" id="KW-0812">Transmembrane</keyword>
<feature type="domain" description="MotA/TolQ/ExbB proton channel" evidence="11">
    <location>
        <begin position="151"/>
        <end position="268"/>
    </location>
</feature>
<keyword evidence="13" id="KW-1185">Reference proteome</keyword>
<dbReference type="Proteomes" id="UP001249505">
    <property type="component" value="Unassembled WGS sequence"/>
</dbReference>
<protein>
    <submittedName>
        <fullName evidence="12">MotA/TolQ/ExbB proton channel family protein</fullName>
    </submittedName>
</protein>
<evidence type="ECO:0000256" key="6">
    <source>
        <dbReference type="ARBA" id="ARBA00022989"/>
    </source>
</evidence>
<evidence type="ECO:0000256" key="10">
    <source>
        <dbReference type="SAM" id="SignalP"/>
    </source>
</evidence>